<dbReference type="GeneID" id="109113901"/>
<dbReference type="RefSeq" id="XP_019053001.1">
    <property type="nucleotide sequence ID" value="XM_019197456.1"/>
</dbReference>
<dbReference type="InParanoid" id="A0A1U8Q4Q3"/>
<proteinExistence type="predicted"/>
<evidence type="ECO:0000256" key="2">
    <source>
        <dbReference type="SAM" id="Phobius"/>
    </source>
</evidence>
<dbReference type="Gene3D" id="3.40.50.150">
    <property type="entry name" value="Vaccinia Virus protein VP39"/>
    <property type="match status" value="1"/>
</dbReference>
<keyword evidence="2" id="KW-0812">Transmembrane</keyword>
<dbReference type="OrthoDB" id="1717103at2759"/>
<dbReference type="InterPro" id="IPR029063">
    <property type="entry name" value="SAM-dependent_MTases_sf"/>
</dbReference>
<feature type="domain" description="Anamorsin N-terminal" evidence="3">
    <location>
        <begin position="114"/>
        <end position="214"/>
    </location>
</feature>
<dbReference type="Proteomes" id="UP000189703">
    <property type="component" value="Unplaced"/>
</dbReference>
<dbReference type="PANTHER" id="PTHR13273">
    <property type="entry name" value="ANAMORSIN"/>
    <property type="match status" value="1"/>
</dbReference>
<feature type="region of interest" description="Disordered" evidence="1">
    <location>
        <begin position="301"/>
        <end position="334"/>
    </location>
</feature>
<dbReference type="AlphaFoldDB" id="A0A1U8Q4Q3"/>
<dbReference type="KEGG" id="nnu:109113901"/>
<feature type="compositionally biased region" description="Basic and acidic residues" evidence="1">
    <location>
        <begin position="306"/>
        <end position="320"/>
    </location>
</feature>
<dbReference type="GO" id="GO:0005737">
    <property type="term" value="C:cytoplasm"/>
    <property type="evidence" value="ECO:0000318"/>
    <property type="project" value="GO_Central"/>
</dbReference>
<dbReference type="Pfam" id="PF20922">
    <property type="entry name" value="Anamorsin_N"/>
    <property type="match status" value="1"/>
</dbReference>
<evidence type="ECO:0000259" key="3">
    <source>
        <dbReference type="Pfam" id="PF20922"/>
    </source>
</evidence>
<dbReference type="STRING" id="4432.A0A1U8Q4Q3"/>
<organism evidence="4 5">
    <name type="scientific">Nelumbo nucifera</name>
    <name type="common">Sacred lotus</name>
    <dbReference type="NCBI Taxonomy" id="4432"/>
    <lineage>
        <taxon>Eukaryota</taxon>
        <taxon>Viridiplantae</taxon>
        <taxon>Streptophyta</taxon>
        <taxon>Embryophyta</taxon>
        <taxon>Tracheophyta</taxon>
        <taxon>Spermatophyta</taxon>
        <taxon>Magnoliopsida</taxon>
        <taxon>Proteales</taxon>
        <taxon>Nelumbonaceae</taxon>
        <taxon>Nelumbo</taxon>
    </lineage>
</organism>
<protein>
    <submittedName>
        <fullName evidence="5">Anamorsin homolog 2-like isoform X1</fullName>
    </submittedName>
</protein>
<reference evidence="5" key="1">
    <citation type="submission" date="2025-08" db="UniProtKB">
        <authorList>
            <consortium name="RefSeq"/>
        </authorList>
    </citation>
    <scope>IDENTIFICATION</scope>
</reference>
<evidence type="ECO:0000313" key="4">
    <source>
        <dbReference type="Proteomes" id="UP000189703"/>
    </source>
</evidence>
<evidence type="ECO:0000313" key="5">
    <source>
        <dbReference type="RefSeq" id="XP_019053001.1"/>
    </source>
</evidence>
<dbReference type="GO" id="GO:0051536">
    <property type="term" value="F:iron-sulfur cluster binding"/>
    <property type="evidence" value="ECO:0007669"/>
    <property type="project" value="InterPro"/>
</dbReference>
<feature type="transmembrane region" description="Helical" evidence="2">
    <location>
        <begin position="29"/>
        <end position="51"/>
    </location>
</feature>
<gene>
    <name evidence="5" type="primary">LOC109113901</name>
</gene>
<name>A0A1U8Q4Q3_NELNU</name>
<keyword evidence="2" id="KW-0472">Membrane</keyword>
<evidence type="ECO:0000256" key="1">
    <source>
        <dbReference type="SAM" id="MobiDB-lite"/>
    </source>
</evidence>
<dbReference type="OMA" id="FHNQLWL"/>
<dbReference type="InterPro" id="IPR007785">
    <property type="entry name" value="Anamorsin"/>
</dbReference>
<keyword evidence="4" id="KW-1185">Reference proteome</keyword>
<keyword evidence="2" id="KW-1133">Transmembrane helix</keyword>
<dbReference type="InterPro" id="IPR049011">
    <property type="entry name" value="Anamorsin_N_metazoan"/>
</dbReference>
<dbReference type="GO" id="GO:0016226">
    <property type="term" value="P:iron-sulfur cluster assembly"/>
    <property type="evidence" value="ECO:0000318"/>
    <property type="project" value="GO_Central"/>
</dbReference>
<sequence length="380" mass="43710">MKRKKRNGRQRHLFKPSSILRIETSNHECAFAFVRLWVLFQFLNLAFILMLPLSHPVGLGLGLHSATQRESKDISMEFQDGVLIITDSIFVNATVVVWALHHFSVGPKDLRIITQASLLEGSLYFESSSLSTIVSISEKPGFHTQLWLLELAKVLKPGGSVFLQEPFFFDENKEAVLRESRSSLERNLLFAGFSSLENSECLDHSAEIDSSLQNFEIIAIKAKRSCNPQTSFTSHKRSVQNREIPVVDVSSTLSPQIEDMNDLIDEDTLLAPEDIKKPEMPLDNNFLLRERIRERNRLYQRRRRARMSEEQRNRERERRRQYMQSRRVQPISYDTPVPLPISYNGHNECEQNPLCAQQLLEAQGIELENNQGMGEAREAS</sequence>
<dbReference type="PANTHER" id="PTHR13273:SF15">
    <property type="entry name" value="ANAMORSIN HOMOLOG 2-LIKE ISOFORM X1"/>
    <property type="match status" value="1"/>
</dbReference>
<accession>A0A1U8Q4Q3</accession>